<protein>
    <submittedName>
        <fullName evidence="5">Metallophosphoesterase</fullName>
    </submittedName>
</protein>
<dbReference type="Gene3D" id="2.60.40.680">
    <property type="match status" value="1"/>
</dbReference>
<evidence type="ECO:0000313" key="5">
    <source>
        <dbReference type="EMBL" id="KNY27643.1"/>
    </source>
</evidence>
<dbReference type="InterPro" id="IPR015914">
    <property type="entry name" value="PAPs_N"/>
</dbReference>
<evidence type="ECO:0000256" key="2">
    <source>
        <dbReference type="SAM" id="MobiDB-lite"/>
    </source>
</evidence>
<dbReference type="InterPro" id="IPR003141">
    <property type="entry name" value="Pol/His_phosphatase_N"/>
</dbReference>
<feature type="compositionally biased region" description="Low complexity" evidence="2">
    <location>
        <begin position="580"/>
        <end position="601"/>
    </location>
</feature>
<feature type="domain" description="Polymerase/histidinol phosphatase N-terminal" evidence="4">
    <location>
        <begin position="253"/>
        <end position="333"/>
    </location>
</feature>
<comment type="caution">
    <text evidence="5">The sequence shown here is derived from an EMBL/GenBank/DDBJ whole genome shotgun (WGS) entry which is preliminary data.</text>
</comment>
<name>A0A0L6JPD0_9FIRM</name>
<accession>A0A0L6JPD0</accession>
<dbReference type="Proteomes" id="UP000036923">
    <property type="component" value="Unassembled WGS sequence"/>
</dbReference>
<feature type="chain" id="PRO_5005566028" evidence="3">
    <location>
        <begin position="29"/>
        <end position="1366"/>
    </location>
</feature>
<organism evidence="5 6">
    <name type="scientific">Pseudobacteroides cellulosolvens ATCC 35603 = DSM 2933</name>
    <dbReference type="NCBI Taxonomy" id="398512"/>
    <lineage>
        <taxon>Bacteria</taxon>
        <taxon>Bacillati</taxon>
        <taxon>Bacillota</taxon>
        <taxon>Clostridia</taxon>
        <taxon>Eubacteriales</taxon>
        <taxon>Oscillospiraceae</taxon>
        <taxon>Pseudobacteroides</taxon>
    </lineage>
</organism>
<dbReference type="Gene3D" id="2.60.40.2700">
    <property type="match status" value="1"/>
</dbReference>
<keyword evidence="6" id="KW-1185">Reference proteome</keyword>
<dbReference type="Gene3D" id="3.60.21.10">
    <property type="match status" value="1"/>
</dbReference>
<dbReference type="InterPro" id="IPR008965">
    <property type="entry name" value="CBM2/CBM3_carb-bd_dom_sf"/>
</dbReference>
<dbReference type="GO" id="GO:0046872">
    <property type="term" value="F:metal ion binding"/>
    <property type="evidence" value="ECO:0007669"/>
    <property type="project" value="InterPro"/>
</dbReference>
<dbReference type="SUPFAM" id="SSF49363">
    <property type="entry name" value="Purple acid phosphatase, N-terminal domain"/>
    <property type="match status" value="1"/>
</dbReference>
<dbReference type="Gene3D" id="3.20.20.140">
    <property type="entry name" value="Metal-dependent hydrolases"/>
    <property type="match status" value="1"/>
</dbReference>
<dbReference type="CDD" id="cd08547">
    <property type="entry name" value="Type_II_cohesin"/>
    <property type="match status" value="1"/>
</dbReference>
<feature type="signal peptide" evidence="3">
    <location>
        <begin position="1"/>
        <end position="28"/>
    </location>
</feature>
<dbReference type="eggNOG" id="COG0613">
    <property type="taxonomic scope" value="Bacteria"/>
</dbReference>
<dbReference type="OrthoDB" id="9804333at2"/>
<dbReference type="EMBL" id="LGTC01000001">
    <property type="protein sequence ID" value="KNY27643.1"/>
    <property type="molecule type" value="Genomic_DNA"/>
</dbReference>
<proteinExistence type="predicted"/>
<dbReference type="Pfam" id="PF00149">
    <property type="entry name" value="Metallophos"/>
    <property type="match status" value="1"/>
</dbReference>
<dbReference type="InterPro" id="IPR008963">
    <property type="entry name" value="Purple_acid_Pase-like_N"/>
</dbReference>
<gene>
    <name evidence="5" type="ORF">Bccel_2914</name>
</gene>
<dbReference type="Gene3D" id="2.60.120.260">
    <property type="entry name" value="Galactose-binding domain-like"/>
    <property type="match status" value="1"/>
</dbReference>
<dbReference type="SUPFAM" id="SSF63446">
    <property type="entry name" value="Type I dockerin domain"/>
    <property type="match status" value="1"/>
</dbReference>
<dbReference type="InterPro" id="IPR039331">
    <property type="entry name" value="PAPs-like"/>
</dbReference>
<dbReference type="GO" id="GO:0003993">
    <property type="term" value="F:acid phosphatase activity"/>
    <property type="evidence" value="ECO:0007669"/>
    <property type="project" value="InterPro"/>
</dbReference>
<dbReference type="PANTHER" id="PTHR22953:SF153">
    <property type="entry name" value="PURPLE ACID PHOSPHATASE"/>
    <property type="match status" value="1"/>
</dbReference>
<dbReference type="SUPFAM" id="SSF49384">
    <property type="entry name" value="Carbohydrate-binding domain"/>
    <property type="match status" value="1"/>
</dbReference>
<dbReference type="PANTHER" id="PTHR22953">
    <property type="entry name" value="ACID PHOSPHATASE RELATED"/>
    <property type="match status" value="1"/>
</dbReference>
<dbReference type="InterPro" id="IPR016195">
    <property type="entry name" value="Pol/histidinol_Pase-like"/>
</dbReference>
<dbReference type="GO" id="GO:0030246">
    <property type="term" value="F:carbohydrate binding"/>
    <property type="evidence" value="ECO:0007669"/>
    <property type="project" value="InterPro"/>
</dbReference>
<dbReference type="Gene3D" id="2.60.40.380">
    <property type="entry name" value="Purple acid phosphatase-like, N-terminal"/>
    <property type="match status" value="1"/>
</dbReference>
<evidence type="ECO:0000256" key="1">
    <source>
        <dbReference type="ARBA" id="ARBA00022729"/>
    </source>
</evidence>
<dbReference type="Gene3D" id="1.10.1330.10">
    <property type="entry name" value="Dockerin domain"/>
    <property type="match status" value="1"/>
</dbReference>
<dbReference type="InterPro" id="IPR029052">
    <property type="entry name" value="Metallo-depent_PP-like"/>
</dbReference>
<dbReference type="RefSeq" id="WP_036945445.1">
    <property type="nucleotide sequence ID" value="NZ_JQKC01000051.1"/>
</dbReference>
<dbReference type="CDD" id="cd14256">
    <property type="entry name" value="Dockerin_I"/>
    <property type="match status" value="1"/>
</dbReference>
<dbReference type="Pfam" id="PF16656">
    <property type="entry name" value="Pur_ac_phosph_N"/>
    <property type="match status" value="1"/>
</dbReference>
<feature type="region of interest" description="Disordered" evidence="2">
    <location>
        <begin position="579"/>
        <end position="602"/>
    </location>
</feature>
<evidence type="ECO:0000256" key="3">
    <source>
        <dbReference type="SAM" id="SignalP"/>
    </source>
</evidence>
<dbReference type="SUPFAM" id="SSF89550">
    <property type="entry name" value="PHP domain-like"/>
    <property type="match status" value="1"/>
</dbReference>
<evidence type="ECO:0000313" key="6">
    <source>
        <dbReference type="Proteomes" id="UP000036923"/>
    </source>
</evidence>
<dbReference type="STRING" id="398512.Bccel_2914"/>
<keyword evidence="1 3" id="KW-0732">Signal</keyword>
<sequence length="1366" mass="148805">MRNFIKRAIALFVVTMQVSVLLPQISLAENTASTNVFVAKDAEWKYLDNGVDLGATFRAVNFDDSSWKTGKAPLGFGDDYSETDPTLPLATTINYGDPSNKYMTTYFRKQFEVNGLSNYNSLDVYIHVDDGAVVYINGTEAFRRGIADGIDVQYNTGAKFSKKEETFKLPVEALKEGVNTIAAEVHQDDGQSSDLWFEMYIKGSMDAVATPTSTVTSTSTQILNSTPTVASKDFNIKNPYSLIDWNTFGQYKADFHAHSVESDGANQPADMIEEHYKKGFDILAMTDHNFLSTTWDRTDRTGKTYLTTDRLNQIKTGSDRGNRGMTALPNSDEQSISDHLNSFFAPFNNETGATLEISIAKCQELGGISHINHPGRYTGGAGQTGAAGEAASNNPATVSKYVNLFNKYSSCVGMEIINKKDGDSASDRILWDNILSQTMPNRPVWGFSNDDTHSLAATGYSYNMMLLPENTLANVRSSMENGTFYAVALVSYRELGSNFVASGPAPIITNISVNQQDDSISISGKNYDTIEWISNGTIIATGNTIDLNNYEAKVGTYVRAQLKGAGGISFTQPFGVEEAPVSTSTSTNTPTNTPTPIPNNNDKMPSQIGLGMTTDPQTSMSINWTTVDTTLTDAKVSVWEKTYGETGAGAYTAKIEKRTVSSSTLKDKNNQAVTSKNFYSTTLTGLKANTEYQYRCGTTGMMSEIKSFKTAQDNQDTYTYIYMSDSQVSGNNSKGWNANLDIIKNKYPNAKFIYIAGDLTDTAANEGQWESFFNQPGNAQYNQTFGGSLISEIPLAAVMGNHDASNGGIGGMSSHYTWGSKVNGVPVSYAFTYGAARFIMINLENAYSMSNTALRSAQTEFLKNEVAYAKKNNLWTIVGYHKSLYSGGDHMDDADVIDNRKYWAPIFAQLNVDAVLQGHDHILSRGFVKADGTKAPVTTKVEDRKYTAKQPDNAPLYYVGNCGSTLKFYSMLTNNNWIKPGDPVAPNYEFLDLNSAAPVGSVLNPLGPMTDDNQEGVDPNFIRMPTFTAVTVSKNSMKYETYMTGFNRDTNTIVKDTFLYDSFTLTKDVKVTAGSATTNPNKNVTIKVKMNQMDKVGGLKIKLTYDAANLTVNNVTLAQEFSLANVNTNIPGEILFNGINSDGITNSSIDIATITFKARSDIDVSTLPMNISLKVASAEACNLDFQEIGPIYTEDGTITIVPTVLPVASDVKFTGECVVGQTLTASYKYTDGNNRTESGTKFRWLIKDVANGEYNPIEGAVDKSLKVTKNMIGKAIKVEVTPANAEDMGLSVAGDNGRNVVIRIGDVNKDNKVTYVDGLKTLQYITGKTTLDDQALIAADIIGMDGVNVNDVVTILKADVGSITLE</sequence>
<dbReference type="SUPFAM" id="SSF56300">
    <property type="entry name" value="Metallo-dependent phosphatases"/>
    <property type="match status" value="1"/>
</dbReference>
<reference evidence="6" key="1">
    <citation type="submission" date="2015-07" db="EMBL/GenBank/DDBJ databases">
        <title>Near-Complete Genome Sequence of the Cellulolytic Bacterium Bacteroides (Pseudobacteroides) cellulosolvens ATCC 35603.</title>
        <authorList>
            <person name="Dassa B."/>
            <person name="Utturkar S.M."/>
            <person name="Klingeman D.M."/>
            <person name="Hurt R.A."/>
            <person name="Keller M."/>
            <person name="Xu J."/>
            <person name="Reddy Y.H.K."/>
            <person name="Borovok I."/>
            <person name="Grinberg I.R."/>
            <person name="Lamed R."/>
            <person name="Zhivin O."/>
            <person name="Bayer E.A."/>
            <person name="Brown S.D."/>
        </authorList>
    </citation>
    <scope>NUCLEOTIDE SEQUENCE [LARGE SCALE GENOMIC DNA]</scope>
    <source>
        <strain evidence="6">DSM 2933</strain>
    </source>
</reference>
<dbReference type="GO" id="GO:0000272">
    <property type="term" value="P:polysaccharide catabolic process"/>
    <property type="evidence" value="ECO:0007669"/>
    <property type="project" value="InterPro"/>
</dbReference>
<dbReference type="InterPro" id="IPR004843">
    <property type="entry name" value="Calcineurin-like_PHP"/>
</dbReference>
<dbReference type="eggNOG" id="COG1409">
    <property type="taxonomic scope" value="Bacteria"/>
</dbReference>
<dbReference type="SMART" id="SM00481">
    <property type="entry name" value="POLIIIAc"/>
    <property type="match status" value="1"/>
</dbReference>
<evidence type="ECO:0000259" key="4">
    <source>
        <dbReference type="SMART" id="SM00481"/>
    </source>
</evidence>
<dbReference type="InterPro" id="IPR056284">
    <property type="entry name" value="AIR9-like_A9"/>
</dbReference>
<dbReference type="Pfam" id="PF23197">
    <property type="entry name" value="IG_AIR9"/>
    <property type="match status" value="1"/>
</dbReference>
<dbReference type="InterPro" id="IPR036439">
    <property type="entry name" value="Dockerin_dom_sf"/>
</dbReference>